<dbReference type="AlphaFoldDB" id="A0A8J5HMM8"/>
<protein>
    <recommendedName>
        <fullName evidence="6">Peptidase A1 domain-containing protein</fullName>
    </recommendedName>
</protein>
<dbReference type="InterPro" id="IPR033121">
    <property type="entry name" value="PEPTIDASE_A1"/>
</dbReference>
<evidence type="ECO:0000256" key="5">
    <source>
        <dbReference type="ARBA" id="ARBA00023180"/>
    </source>
</evidence>
<organism evidence="7 8">
    <name type="scientific">Zingiber officinale</name>
    <name type="common">Ginger</name>
    <name type="synonym">Amomum zingiber</name>
    <dbReference type="NCBI Taxonomy" id="94328"/>
    <lineage>
        <taxon>Eukaryota</taxon>
        <taxon>Viridiplantae</taxon>
        <taxon>Streptophyta</taxon>
        <taxon>Embryophyta</taxon>
        <taxon>Tracheophyta</taxon>
        <taxon>Spermatophyta</taxon>
        <taxon>Magnoliopsida</taxon>
        <taxon>Liliopsida</taxon>
        <taxon>Zingiberales</taxon>
        <taxon>Zingiberaceae</taxon>
        <taxon>Zingiber</taxon>
    </lineage>
</organism>
<keyword evidence="3" id="KW-0064">Aspartyl protease</keyword>
<evidence type="ECO:0000259" key="6">
    <source>
        <dbReference type="PROSITE" id="PS51767"/>
    </source>
</evidence>
<dbReference type="InterPro" id="IPR034161">
    <property type="entry name" value="Pepsin-like_plant"/>
</dbReference>
<keyword evidence="8" id="KW-1185">Reference proteome</keyword>
<proteinExistence type="inferred from homology"/>
<keyword evidence="2" id="KW-0645">Protease</keyword>
<gene>
    <name evidence="7" type="ORF">ZIOFF_009223</name>
</gene>
<dbReference type="InterPro" id="IPR032861">
    <property type="entry name" value="TAXi_N"/>
</dbReference>
<dbReference type="InterPro" id="IPR032799">
    <property type="entry name" value="TAXi_C"/>
</dbReference>
<reference evidence="7 8" key="1">
    <citation type="submission" date="2020-08" db="EMBL/GenBank/DDBJ databases">
        <title>Plant Genome Project.</title>
        <authorList>
            <person name="Zhang R.-G."/>
        </authorList>
    </citation>
    <scope>NUCLEOTIDE SEQUENCE [LARGE SCALE GENOMIC DNA]</scope>
    <source>
        <tissue evidence="7">Rhizome</tissue>
    </source>
</reference>
<dbReference type="GO" id="GO:0004190">
    <property type="term" value="F:aspartic-type endopeptidase activity"/>
    <property type="evidence" value="ECO:0007669"/>
    <property type="project" value="UniProtKB-KW"/>
</dbReference>
<dbReference type="FunFam" id="2.40.70.10:FF:000031">
    <property type="entry name" value="Aspartyl protease AED1"/>
    <property type="match status" value="1"/>
</dbReference>
<evidence type="ECO:0000313" key="8">
    <source>
        <dbReference type="Proteomes" id="UP000734854"/>
    </source>
</evidence>
<dbReference type="PROSITE" id="PS51767">
    <property type="entry name" value="PEPTIDASE_A1"/>
    <property type="match status" value="2"/>
</dbReference>
<dbReference type="Proteomes" id="UP000734854">
    <property type="component" value="Unassembled WGS sequence"/>
</dbReference>
<dbReference type="PANTHER" id="PTHR47967:SF128">
    <property type="entry name" value="ASPARTIC PROTEINASE CDR1-LIKE"/>
    <property type="match status" value="1"/>
</dbReference>
<dbReference type="CDD" id="cd05476">
    <property type="entry name" value="pepsin_A_like_plant"/>
    <property type="match status" value="1"/>
</dbReference>
<dbReference type="Pfam" id="PF14543">
    <property type="entry name" value="TAXi_N"/>
    <property type="match status" value="1"/>
</dbReference>
<sequence>MTPAPTSSGDQLRPLHQARQADDAILRSAQLLLLPDAPLRLQPLQGPLQQPLRRRQLLRIPLYFSYCLVPISDSQASSKVIFGCAAVVAGSKVTTPMTVEGTFFVLRLEEIIVDGAGSVPVPPSAPGLRTGNIIIGSGTTINFLPAGVLSSLVQEVSRVVSLPKATDPDGTLPLCFTVTGEPDRQKLPCITFKFAGEASVRLTPKTMFMDEVSFDGLMVCLAVADSGFSTPIFGNTAQQNLHGVIEPSDAVSRLVPDTFEYLMELRVGTPPFSILAVVGTGSDHIWANCVPCTKCYRQTAPLFDPRKSSSYRTLPCTSDLCMAFSDKACGSGSPCEYHYEYQDGSNIDGVLATEDLTFDSSAGSPLVFSNIAFGCNSQSSGSFSSRAAGLAGLGGGPLSLVSQILHSLDKKYFSYCLVPKSDTQASSKVIFGSAGVVARSMVTTPMTVEHTFFVLRLEEIIVDGADSVTVPSSAPGLTTGNIIIDSSTTLNYLPTGVLSILVEQVSRVVSLPKATDPKGVMPLCFTVTGESDRQKLPFITFKFAGEASLRLSPTSIFMDEFSFAGDVVCLAVANSGSGLPIFGNWAQQNLYVGYDFDIPAVTFASTDCTKL</sequence>
<dbReference type="InterPro" id="IPR051708">
    <property type="entry name" value="Plant_Aspart_Prot_A1"/>
</dbReference>
<feature type="domain" description="Peptidase A1" evidence="6">
    <location>
        <begin position="1"/>
        <end position="255"/>
    </location>
</feature>
<feature type="domain" description="Peptidase A1" evidence="6">
    <location>
        <begin position="261"/>
        <end position="604"/>
    </location>
</feature>
<comment type="caution">
    <text evidence="7">The sequence shown here is derived from an EMBL/GenBank/DDBJ whole genome shotgun (WGS) entry which is preliminary data.</text>
</comment>
<dbReference type="Pfam" id="PF14541">
    <property type="entry name" value="TAXi_C"/>
    <property type="match status" value="2"/>
</dbReference>
<dbReference type="InterPro" id="IPR021109">
    <property type="entry name" value="Peptidase_aspartic_dom_sf"/>
</dbReference>
<dbReference type="Gene3D" id="2.40.70.10">
    <property type="entry name" value="Acid Proteases"/>
    <property type="match status" value="3"/>
</dbReference>
<evidence type="ECO:0000256" key="1">
    <source>
        <dbReference type="ARBA" id="ARBA00007447"/>
    </source>
</evidence>
<evidence type="ECO:0000313" key="7">
    <source>
        <dbReference type="EMBL" id="KAG6527130.1"/>
    </source>
</evidence>
<keyword evidence="4" id="KW-0378">Hydrolase</keyword>
<dbReference type="EMBL" id="JACMSC010000003">
    <property type="protein sequence ID" value="KAG6527130.1"/>
    <property type="molecule type" value="Genomic_DNA"/>
</dbReference>
<dbReference type="GO" id="GO:0005576">
    <property type="term" value="C:extracellular region"/>
    <property type="evidence" value="ECO:0007669"/>
    <property type="project" value="TreeGrafter"/>
</dbReference>
<dbReference type="SUPFAM" id="SSF50630">
    <property type="entry name" value="Acid proteases"/>
    <property type="match status" value="2"/>
</dbReference>
<comment type="similarity">
    <text evidence="1">Belongs to the peptidase A1 family.</text>
</comment>
<dbReference type="PANTHER" id="PTHR47967">
    <property type="entry name" value="OS07G0603500 PROTEIN-RELATED"/>
    <property type="match status" value="1"/>
</dbReference>
<evidence type="ECO:0000256" key="3">
    <source>
        <dbReference type="ARBA" id="ARBA00022750"/>
    </source>
</evidence>
<dbReference type="GO" id="GO:0006508">
    <property type="term" value="P:proteolysis"/>
    <property type="evidence" value="ECO:0007669"/>
    <property type="project" value="UniProtKB-KW"/>
</dbReference>
<evidence type="ECO:0000256" key="2">
    <source>
        <dbReference type="ARBA" id="ARBA00022670"/>
    </source>
</evidence>
<name>A0A8J5HMM8_ZINOF</name>
<keyword evidence="5" id="KW-0325">Glycoprotein</keyword>
<accession>A0A8J5HMM8</accession>
<evidence type="ECO:0000256" key="4">
    <source>
        <dbReference type="ARBA" id="ARBA00022801"/>
    </source>
</evidence>